<feature type="transmembrane region" description="Helical" evidence="1">
    <location>
        <begin position="130"/>
        <end position="150"/>
    </location>
</feature>
<name>A0A4R1BB10_9BACT</name>
<dbReference type="OrthoDB" id="677448at2"/>
<evidence type="ECO:0000313" key="3">
    <source>
        <dbReference type="Proteomes" id="UP000295334"/>
    </source>
</evidence>
<dbReference type="Proteomes" id="UP000295334">
    <property type="component" value="Unassembled WGS sequence"/>
</dbReference>
<reference evidence="2 3" key="1">
    <citation type="submission" date="2019-03" db="EMBL/GenBank/DDBJ databases">
        <authorList>
            <person name="Kim M.K.M."/>
        </authorList>
    </citation>
    <scope>NUCLEOTIDE SEQUENCE [LARGE SCALE GENOMIC DNA]</scope>
    <source>
        <strain evidence="2 3">17J68-12</strain>
    </source>
</reference>
<gene>
    <name evidence="2" type="ORF">EPD60_09130</name>
</gene>
<comment type="caution">
    <text evidence="2">The sequence shown here is derived from an EMBL/GenBank/DDBJ whole genome shotgun (WGS) entry which is preliminary data.</text>
</comment>
<organism evidence="2 3">
    <name type="scientific">Flaviaesturariibacter flavus</name>
    <dbReference type="NCBI Taxonomy" id="2502780"/>
    <lineage>
        <taxon>Bacteria</taxon>
        <taxon>Pseudomonadati</taxon>
        <taxon>Bacteroidota</taxon>
        <taxon>Chitinophagia</taxon>
        <taxon>Chitinophagales</taxon>
        <taxon>Chitinophagaceae</taxon>
        <taxon>Flaviaestuariibacter</taxon>
    </lineage>
</organism>
<sequence>MKTRQHIIQELSAAGISLPGNLVAPPYAVPAGYFESFAATVLARIRREAAAAELEELSPLLAGIPKKMPFAVPQGYFEAPVLPAEAELPANWTRELPYTVPAGYFESLPQALLDRVAPKARVVRMRPVRWMRIASAAVVAAAMAIGGWLYTRPAQSLEANPKAWVEKRLTGVPDGDLDAFIQTTEPAAGLELAQRPKTEVGQLLHDVSDTEMEAFLDQVPTDESLHGFN</sequence>
<dbReference type="RefSeq" id="WP_131449009.1">
    <property type="nucleotide sequence ID" value="NZ_SJZI01000042.1"/>
</dbReference>
<dbReference type="AlphaFoldDB" id="A0A4R1BB10"/>
<proteinExistence type="predicted"/>
<evidence type="ECO:0000256" key="1">
    <source>
        <dbReference type="SAM" id="Phobius"/>
    </source>
</evidence>
<keyword evidence="1" id="KW-1133">Transmembrane helix</keyword>
<keyword evidence="3" id="KW-1185">Reference proteome</keyword>
<evidence type="ECO:0000313" key="2">
    <source>
        <dbReference type="EMBL" id="TCJ14159.1"/>
    </source>
</evidence>
<keyword evidence="1" id="KW-0472">Membrane</keyword>
<keyword evidence="1" id="KW-0812">Transmembrane</keyword>
<protein>
    <submittedName>
        <fullName evidence="2">Uncharacterized protein</fullName>
    </submittedName>
</protein>
<accession>A0A4R1BB10</accession>
<dbReference type="EMBL" id="SJZI01000042">
    <property type="protein sequence ID" value="TCJ14159.1"/>
    <property type="molecule type" value="Genomic_DNA"/>
</dbReference>